<proteinExistence type="predicted"/>
<name>A0ABP9P8B7_9BACT</name>
<evidence type="ECO:0000313" key="2">
    <source>
        <dbReference type="EMBL" id="GAA5142200.1"/>
    </source>
</evidence>
<feature type="transmembrane region" description="Helical" evidence="1">
    <location>
        <begin position="82"/>
        <end position="100"/>
    </location>
</feature>
<dbReference type="Proteomes" id="UP001499852">
    <property type="component" value="Unassembled WGS sequence"/>
</dbReference>
<sequence length="155" mass="17093">MKLKHKFCRTFVAMFWGWVACNPCLLVLAFSFPEASFSFTLFSWMHVTLCSAVIVFLAWLLIFLPVDLAVKESSSLRDSRKAAGCGALAGFLSAFLPMVIPGLRAEASEMLIVAPVSAVCGLVASLHVVRRYPSRLHCESLPQSPLPYDYPHSVL</sequence>
<comment type="caution">
    <text evidence="2">The sequence shown here is derived from an EMBL/GenBank/DDBJ whole genome shotgun (WGS) entry which is preliminary data.</text>
</comment>
<keyword evidence="1" id="KW-0472">Membrane</keyword>
<dbReference type="PROSITE" id="PS51257">
    <property type="entry name" value="PROKAR_LIPOPROTEIN"/>
    <property type="match status" value="1"/>
</dbReference>
<accession>A0ABP9P8B7</accession>
<dbReference type="RefSeq" id="WP_345736966.1">
    <property type="nucleotide sequence ID" value="NZ_BAABIA010000005.1"/>
</dbReference>
<dbReference type="EMBL" id="BAABIA010000005">
    <property type="protein sequence ID" value="GAA5142200.1"/>
    <property type="molecule type" value="Genomic_DNA"/>
</dbReference>
<evidence type="ECO:0000313" key="3">
    <source>
        <dbReference type="Proteomes" id="UP001499852"/>
    </source>
</evidence>
<feature type="transmembrane region" description="Helical" evidence="1">
    <location>
        <begin position="12"/>
        <end position="32"/>
    </location>
</feature>
<organism evidence="2 3">
    <name type="scientific">Prosthecobacter algae</name>
    <dbReference type="NCBI Taxonomy" id="1144682"/>
    <lineage>
        <taxon>Bacteria</taxon>
        <taxon>Pseudomonadati</taxon>
        <taxon>Verrucomicrobiota</taxon>
        <taxon>Verrucomicrobiia</taxon>
        <taxon>Verrucomicrobiales</taxon>
        <taxon>Verrucomicrobiaceae</taxon>
        <taxon>Prosthecobacter</taxon>
    </lineage>
</organism>
<reference evidence="3" key="1">
    <citation type="journal article" date="2019" name="Int. J. Syst. Evol. Microbiol.">
        <title>The Global Catalogue of Microorganisms (GCM) 10K type strain sequencing project: providing services to taxonomists for standard genome sequencing and annotation.</title>
        <authorList>
            <consortium name="The Broad Institute Genomics Platform"/>
            <consortium name="The Broad Institute Genome Sequencing Center for Infectious Disease"/>
            <person name="Wu L."/>
            <person name="Ma J."/>
        </authorList>
    </citation>
    <scope>NUCLEOTIDE SEQUENCE [LARGE SCALE GENOMIC DNA]</scope>
    <source>
        <strain evidence="3">JCM 18053</strain>
    </source>
</reference>
<feature type="transmembrane region" description="Helical" evidence="1">
    <location>
        <begin position="112"/>
        <end position="129"/>
    </location>
</feature>
<keyword evidence="1" id="KW-1133">Transmembrane helix</keyword>
<protein>
    <recommendedName>
        <fullName evidence="4">MerC mercury resistance protein</fullName>
    </recommendedName>
</protein>
<gene>
    <name evidence="2" type="ORF">GCM10023213_27710</name>
</gene>
<evidence type="ECO:0008006" key="4">
    <source>
        <dbReference type="Google" id="ProtNLM"/>
    </source>
</evidence>
<keyword evidence="3" id="KW-1185">Reference proteome</keyword>
<keyword evidence="1" id="KW-0812">Transmembrane</keyword>
<feature type="transmembrane region" description="Helical" evidence="1">
    <location>
        <begin position="44"/>
        <end position="70"/>
    </location>
</feature>
<evidence type="ECO:0000256" key="1">
    <source>
        <dbReference type="SAM" id="Phobius"/>
    </source>
</evidence>